<dbReference type="Pfam" id="PF01557">
    <property type="entry name" value="FAA_hydrolase"/>
    <property type="match status" value="1"/>
</dbReference>
<dbReference type="InterPro" id="IPR011234">
    <property type="entry name" value="Fumarylacetoacetase-like_C"/>
</dbReference>
<evidence type="ECO:0000259" key="2">
    <source>
        <dbReference type="Pfam" id="PF01557"/>
    </source>
</evidence>
<evidence type="ECO:0000313" key="3">
    <source>
        <dbReference type="EMBL" id="ENV33713.1"/>
    </source>
</evidence>
<dbReference type="HOGENOM" id="CLU_060136_4_0_6"/>
<comment type="caution">
    <text evidence="3">The sequence shown here is derived from an EMBL/GenBank/DDBJ whole genome shotgun (WGS) entry which is preliminary data.</text>
</comment>
<dbReference type="PANTHER" id="PTHR30143">
    <property type="entry name" value="ACID HYDRATASE"/>
    <property type="match status" value="1"/>
</dbReference>
<dbReference type="PATRIC" id="fig|1120926.3.peg.2020"/>
<protein>
    <recommendedName>
        <fullName evidence="2">Fumarylacetoacetase-like C-terminal domain-containing protein</fullName>
    </recommendedName>
</protein>
<name>N8ZPM8_9GAMM</name>
<dbReference type="GeneID" id="84209440"/>
<keyword evidence="4" id="KW-1185">Reference proteome</keyword>
<reference evidence="3 4" key="1">
    <citation type="submission" date="2013-02" db="EMBL/GenBank/DDBJ databases">
        <title>The Genome Sequence of Acinetobacter gerneri CIP 107464.</title>
        <authorList>
            <consortium name="The Broad Institute Genome Sequencing Platform"/>
            <consortium name="The Broad Institute Genome Sequencing Center for Infectious Disease"/>
            <person name="Cerqueira G."/>
            <person name="Feldgarden M."/>
            <person name="Courvalin P."/>
            <person name="Perichon B."/>
            <person name="Grillot-Courvalin C."/>
            <person name="Clermont D."/>
            <person name="Rocha E."/>
            <person name="Yoon E.-J."/>
            <person name="Nemec A."/>
            <person name="Walker B."/>
            <person name="Young S.K."/>
            <person name="Zeng Q."/>
            <person name="Gargeya S."/>
            <person name="Fitzgerald M."/>
            <person name="Haas B."/>
            <person name="Abouelleil A."/>
            <person name="Alvarado L."/>
            <person name="Arachchi H.M."/>
            <person name="Berlin A.M."/>
            <person name="Chapman S.B."/>
            <person name="Dewar J."/>
            <person name="Goldberg J."/>
            <person name="Griggs A."/>
            <person name="Gujja S."/>
            <person name="Hansen M."/>
            <person name="Howarth C."/>
            <person name="Imamovic A."/>
            <person name="Larimer J."/>
            <person name="McCowan C."/>
            <person name="Murphy C."/>
            <person name="Neiman D."/>
            <person name="Pearson M."/>
            <person name="Priest M."/>
            <person name="Roberts A."/>
            <person name="Saif S."/>
            <person name="Shea T."/>
            <person name="Sisk P."/>
            <person name="Sykes S."/>
            <person name="Wortman J."/>
            <person name="Nusbaum C."/>
            <person name="Birren B."/>
        </authorList>
    </citation>
    <scope>NUCLEOTIDE SEQUENCE [LARGE SCALE GENOMIC DNA]</scope>
    <source>
        <strain evidence="3 4">CIP 107464</strain>
    </source>
</reference>
<dbReference type="PANTHER" id="PTHR30143:SF0">
    <property type="entry name" value="2-KETO-4-PENTENOATE HYDRATASE"/>
    <property type="match status" value="1"/>
</dbReference>
<sequence length="258" mass="29078">MPTPVNDQVIKNLLDARLHNRKVETSQFSSIEMQQAYEIQQRLIAGYLKQNQAKHSGWKVALSGAPAQHKYAIDEPVYGRLTTDMQLNTGDTIYCSQDELPKFEIELAFRLKQDLLAQQIYTDQSLIQAIDEVIPALEIANVRWQDWNFSLGQFIADNSAASKYVLGKPLSMTLDEVMANIEIEQSSHALVLTFSEQDNALKNYLWLVRKLLSQGMTLSVGEIILTGSLIRPLNMDRASYEVQLFGQTLSIEIANAVS</sequence>
<dbReference type="SUPFAM" id="SSF56529">
    <property type="entry name" value="FAH"/>
    <property type="match status" value="1"/>
</dbReference>
<feature type="domain" description="Fumarylacetoacetase-like C-terminal" evidence="2">
    <location>
        <begin position="84"/>
        <end position="229"/>
    </location>
</feature>
<dbReference type="RefSeq" id="WP_004862988.1">
    <property type="nucleotide sequence ID" value="NZ_ASYY01000068.1"/>
</dbReference>
<dbReference type="Gene3D" id="3.90.850.10">
    <property type="entry name" value="Fumarylacetoacetase-like, C-terminal domain"/>
    <property type="match status" value="1"/>
</dbReference>
<dbReference type="InterPro" id="IPR036663">
    <property type="entry name" value="Fumarylacetoacetase_C_sf"/>
</dbReference>
<dbReference type="Proteomes" id="UP000013117">
    <property type="component" value="Unassembled WGS sequence"/>
</dbReference>
<gene>
    <name evidence="3" type="ORF">F960_02092</name>
</gene>
<accession>N8ZPM8</accession>
<dbReference type="GO" id="GO:0005737">
    <property type="term" value="C:cytoplasm"/>
    <property type="evidence" value="ECO:0007669"/>
    <property type="project" value="TreeGrafter"/>
</dbReference>
<proteinExistence type="predicted"/>
<dbReference type="eggNOG" id="COG3971">
    <property type="taxonomic scope" value="Bacteria"/>
</dbReference>
<organism evidence="3 4">
    <name type="scientific">Acinetobacter gerneri DSM 14967 = CIP 107464 = MTCC 9824</name>
    <dbReference type="NCBI Taxonomy" id="1120926"/>
    <lineage>
        <taxon>Bacteria</taxon>
        <taxon>Pseudomonadati</taxon>
        <taxon>Pseudomonadota</taxon>
        <taxon>Gammaproteobacteria</taxon>
        <taxon>Moraxellales</taxon>
        <taxon>Moraxellaceae</taxon>
        <taxon>Acinetobacter</taxon>
    </lineage>
</organism>
<dbReference type="STRING" id="202952.GCA_000747725_02627"/>
<keyword evidence="1" id="KW-0456">Lyase</keyword>
<dbReference type="AlphaFoldDB" id="N8ZPM8"/>
<dbReference type="InterPro" id="IPR050772">
    <property type="entry name" value="Hydratase-Decarb/MhpD_sf"/>
</dbReference>
<evidence type="ECO:0000256" key="1">
    <source>
        <dbReference type="ARBA" id="ARBA00023239"/>
    </source>
</evidence>
<dbReference type="EMBL" id="APPN01000064">
    <property type="protein sequence ID" value="ENV33713.1"/>
    <property type="molecule type" value="Genomic_DNA"/>
</dbReference>
<dbReference type="GO" id="GO:0008684">
    <property type="term" value="F:2-oxopent-4-enoate hydratase activity"/>
    <property type="evidence" value="ECO:0007669"/>
    <property type="project" value="TreeGrafter"/>
</dbReference>
<evidence type="ECO:0000313" key="4">
    <source>
        <dbReference type="Proteomes" id="UP000013117"/>
    </source>
</evidence>